<accession>A0AAD7IWJ0</accession>
<comment type="caution">
    <text evidence="2">The sequence shown here is derived from an EMBL/GenBank/DDBJ whole genome shotgun (WGS) entry which is preliminary data.</text>
</comment>
<protein>
    <submittedName>
        <fullName evidence="2">Uncharacterized protein</fullName>
    </submittedName>
</protein>
<evidence type="ECO:0000256" key="1">
    <source>
        <dbReference type="SAM" id="Phobius"/>
    </source>
</evidence>
<evidence type="ECO:0000313" key="3">
    <source>
        <dbReference type="Proteomes" id="UP001215598"/>
    </source>
</evidence>
<keyword evidence="3" id="KW-1185">Reference proteome</keyword>
<feature type="transmembrane region" description="Helical" evidence="1">
    <location>
        <begin position="32"/>
        <end position="54"/>
    </location>
</feature>
<keyword evidence="1" id="KW-1133">Transmembrane helix</keyword>
<keyword evidence="1" id="KW-0812">Transmembrane</keyword>
<dbReference type="EMBL" id="JARKIB010000060">
    <property type="protein sequence ID" value="KAJ7751967.1"/>
    <property type="molecule type" value="Genomic_DNA"/>
</dbReference>
<evidence type="ECO:0000313" key="2">
    <source>
        <dbReference type="EMBL" id="KAJ7751967.1"/>
    </source>
</evidence>
<keyword evidence="1" id="KW-0472">Membrane</keyword>
<proteinExistence type="predicted"/>
<name>A0AAD7IWJ0_9AGAR</name>
<gene>
    <name evidence="2" type="ORF">B0H16DRAFT_810967</name>
</gene>
<feature type="transmembrane region" description="Helical" evidence="1">
    <location>
        <begin position="60"/>
        <end position="77"/>
    </location>
</feature>
<reference evidence="2" key="1">
    <citation type="submission" date="2023-03" db="EMBL/GenBank/DDBJ databases">
        <title>Massive genome expansion in bonnet fungi (Mycena s.s.) driven by repeated elements and novel gene families across ecological guilds.</title>
        <authorList>
            <consortium name="Lawrence Berkeley National Laboratory"/>
            <person name="Harder C.B."/>
            <person name="Miyauchi S."/>
            <person name="Viragh M."/>
            <person name="Kuo A."/>
            <person name="Thoen E."/>
            <person name="Andreopoulos B."/>
            <person name="Lu D."/>
            <person name="Skrede I."/>
            <person name="Drula E."/>
            <person name="Henrissat B."/>
            <person name="Morin E."/>
            <person name="Kohler A."/>
            <person name="Barry K."/>
            <person name="LaButti K."/>
            <person name="Morin E."/>
            <person name="Salamov A."/>
            <person name="Lipzen A."/>
            <person name="Mereny Z."/>
            <person name="Hegedus B."/>
            <person name="Baldrian P."/>
            <person name="Stursova M."/>
            <person name="Weitz H."/>
            <person name="Taylor A."/>
            <person name="Grigoriev I.V."/>
            <person name="Nagy L.G."/>
            <person name="Martin F."/>
            <person name="Kauserud H."/>
        </authorList>
    </citation>
    <scope>NUCLEOTIDE SEQUENCE</scope>
    <source>
        <strain evidence="2">CBHHK182m</strain>
    </source>
</reference>
<dbReference type="AlphaFoldDB" id="A0AAD7IWJ0"/>
<organism evidence="2 3">
    <name type="scientific">Mycena metata</name>
    <dbReference type="NCBI Taxonomy" id="1033252"/>
    <lineage>
        <taxon>Eukaryota</taxon>
        <taxon>Fungi</taxon>
        <taxon>Dikarya</taxon>
        <taxon>Basidiomycota</taxon>
        <taxon>Agaricomycotina</taxon>
        <taxon>Agaricomycetes</taxon>
        <taxon>Agaricomycetidae</taxon>
        <taxon>Agaricales</taxon>
        <taxon>Marasmiineae</taxon>
        <taxon>Mycenaceae</taxon>
        <taxon>Mycena</taxon>
    </lineage>
</organism>
<dbReference type="Proteomes" id="UP001215598">
    <property type="component" value="Unassembled WGS sequence"/>
</dbReference>
<sequence>MVSPEFVILHHPGFTEYRVENWRLARDGSGRILMGVSGWTWQYSLLPLIVSLLWPRVHDNILALCGLSLALATLLYFKCTQVLFGTSLSWGSLTSLNLLHQESVVLIPPHGIQLETHRGLPWFSSFFVTTQFCSFRLSAGLCDS</sequence>